<dbReference type="Proteomes" id="UP001501116">
    <property type="component" value="Unassembled WGS sequence"/>
</dbReference>
<organism evidence="1 2">
    <name type="scientific">Amycolatopsis minnesotensis</name>
    <dbReference type="NCBI Taxonomy" id="337894"/>
    <lineage>
        <taxon>Bacteria</taxon>
        <taxon>Bacillati</taxon>
        <taxon>Actinomycetota</taxon>
        <taxon>Actinomycetes</taxon>
        <taxon>Pseudonocardiales</taxon>
        <taxon>Pseudonocardiaceae</taxon>
        <taxon>Amycolatopsis</taxon>
    </lineage>
</organism>
<evidence type="ECO:0000313" key="2">
    <source>
        <dbReference type="Proteomes" id="UP001501116"/>
    </source>
</evidence>
<protein>
    <submittedName>
        <fullName evidence="1">Uncharacterized protein</fullName>
    </submittedName>
</protein>
<comment type="caution">
    <text evidence="1">The sequence shown here is derived from an EMBL/GenBank/DDBJ whole genome shotgun (WGS) entry which is preliminary data.</text>
</comment>
<keyword evidence="2" id="KW-1185">Reference proteome</keyword>
<dbReference type="EMBL" id="BAAANN010000024">
    <property type="protein sequence ID" value="GAA1973444.1"/>
    <property type="molecule type" value="Genomic_DNA"/>
</dbReference>
<sequence>MWRGDKSDLGGAGEYAIKISSVSKCKAKPDVVHASNTVTGAKSGLTNIPVTP</sequence>
<proteinExistence type="predicted"/>
<name>A0ABN2RRS1_9PSEU</name>
<evidence type="ECO:0000313" key="1">
    <source>
        <dbReference type="EMBL" id="GAA1973444.1"/>
    </source>
</evidence>
<dbReference type="RefSeq" id="WP_344425023.1">
    <property type="nucleotide sequence ID" value="NZ_BAAANN010000024.1"/>
</dbReference>
<gene>
    <name evidence="1" type="ORF">GCM10009754_55410</name>
</gene>
<accession>A0ABN2RRS1</accession>
<reference evidence="1 2" key="1">
    <citation type="journal article" date="2019" name="Int. J. Syst. Evol. Microbiol.">
        <title>The Global Catalogue of Microorganisms (GCM) 10K type strain sequencing project: providing services to taxonomists for standard genome sequencing and annotation.</title>
        <authorList>
            <consortium name="The Broad Institute Genomics Platform"/>
            <consortium name="The Broad Institute Genome Sequencing Center for Infectious Disease"/>
            <person name="Wu L."/>
            <person name="Ma J."/>
        </authorList>
    </citation>
    <scope>NUCLEOTIDE SEQUENCE [LARGE SCALE GENOMIC DNA]</scope>
    <source>
        <strain evidence="1 2">JCM 14545</strain>
    </source>
</reference>